<dbReference type="Gene3D" id="1.10.287.130">
    <property type="match status" value="1"/>
</dbReference>
<keyword evidence="7 14" id="KW-0812">Transmembrane</keyword>
<evidence type="ECO:0000256" key="6">
    <source>
        <dbReference type="ARBA" id="ARBA00022679"/>
    </source>
</evidence>
<dbReference type="PROSITE" id="PS50109">
    <property type="entry name" value="HIS_KIN"/>
    <property type="match status" value="1"/>
</dbReference>
<dbReference type="InterPro" id="IPR003594">
    <property type="entry name" value="HATPase_dom"/>
</dbReference>
<evidence type="ECO:0000256" key="12">
    <source>
        <dbReference type="ARBA" id="ARBA00023012"/>
    </source>
</evidence>
<dbReference type="PRINTS" id="PR00344">
    <property type="entry name" value="BCTRLSENSOR"/>
</dbReference>
<dbReference type="GO" id="GO:0000155">
    <property type="term" value="F:phosphorelay sensor kinase activity"/>
    <property type="evidence" value="ECO:0007669"/>
    <property type="project" value="InterPro"/>
</dbReference>
<keyword evidence="17" id="KW-1185">Reference proteome</keyword>
<evidence type="ECO:0000256" key="5">
    <source>
        <dbReference type="ARBA" id="ARBA00022553"/>
    </source>
</evidence>
<evidence type="ECO:0000256" key="10">
    <source>
        <dbReference type="ARBA" id="ARBA00022840"/>
    </source>
</evidence>
<evidence type="ECO:0000256" key="11">
    <source>
        <dbReference type="ARBA" id="ARBA00022989"/>
    </source>
</evidence>
<dbReference type="SMART" id="SM00387">
    <property type="entry name" value="HATPase_c"/>
    <property type="match status" value="1"/>
</dbReference>
<dbReference type="RefSeq" id="WP_259871809.1">
    <property type="nucleotide sequence ID" value="NZ_JAMQJZ010000009.1"/>
</dbReference>
<evidence type="ECO:0000256" key="9">
    <source>
        <dbReference type="ARBA" id="ARBA00022777"/>
    </source>
</evidence>
<dbReference type="EC" id="2.7.13.3" evidence="3"/>
<feature type="transmembrane region" description="Helical" evidence="14">
    <location>
        <begin position="100"/>
        <end position="121"/>
    </location>
</feature>
<dbReference type="InterPro" id="IPR004358">
    <property type="entry name" value="Sig_transdc_His_kin-like_C"/>
</dbReference>
<evidence type="ECO:0000259" key="15">
    <source>
        <dbReference type="PROSITE" id="PS50109"/>
    </source>
</evidence>
<keyword evidence="6" id="KW-0808">Transferase</keyword>
<organism evidence="16 17">
    <name type="scientific">Aquibacillus koreensis</name>
    <dbReference type="NCBI Taxonomy" id="279446"/>
    <lineage>
        <taxon>Bacteria</taxon>
        <taxon>Bacillati</taxon>
        <taxon>Bacillota</taxon>
        <taxon>Bacilli</taxon>
        <taxon>Bacillales</taxon>
        <taxon>Bacillaceae</taxon>
        <taxon>Aquibacillus</taxon>
    </lineage>
</organism>
<feature type="transmembrane region" description="Helical" evidence="14">
    <location>
        <begin position="39"/>
        <end position="57"/>
    </location>
</feature>
<dbReference type="InterPro" id="IPR036890">
    <property type="entry name" value="HATPase_C_sf"/>
</dbReference>
<dbReference type="EMBL" id="JAMQJZ010000009">
    <property type="protein sequence ID" value="MDC3421128.1"/>
    <property type="molecule type" value="Genomic_DNA"/>
</dbReference>
<keyword evidence="5" id="KW-0597">Phosphoprotein</keyword>
<evidence type="ECO:0000256" key="1">
    <source>
        <dbReference type="ARBA" id="ARBA00000085"/>
    </source>
</evidence>
<protein>
    <recommendedName>
        <fullName evidence="3">histidine kinase</fullName>
        <ecNumber evidence="3">2.7.13.3</ecNumber>
    </recommendedName>
</protein>
<dbReference type="InterPro" id="IPR005467">
    <property type="entry name" value="His_kinase_dom"/>
</dbReference>
<reference evidence="16" key="1">
    <citation type="submission" date="2022-06" db="EMBL/GenBank/DDBJ databases">
        <title>Aquibacillus sp. a new bacterium isolated from soil saline samples.</title>
        <authorList>
            <person name="Galisteo C."/>
            <person name="De La Haba R."/>
            <person name="Sanchez-Porro C."/>
            <person name="Ventosa A."/>
        </authorList>
    </citation>
    <scope>NUCLEOTIDE SEQUENCE</scope>
    <source>
        <strain evidence="16">JCM 12387</strain>
    </source>
</reference>
<dbReference type="InterPro" id="IPR036097">
    <property type="entry name" value="HisK_dim/P_sf"/>
</dbReference>
<accession>A0A9X3WM40</accession>
<dbReference type="SUPFAM" id="SSF55874">
    <property type="entry name" value="ATPase domain of HSP90 chaperone/DNA topoisomerase II/histidine kinase"/>
    <property type="match status" value="1"/>
</dbReference>
<keyword evidence="10" id="KW-0067">ATP-binding</keyword>
<dbReference type="Pfam" id="PF00512">
    <property type="entry name" value="HisKA"/>
    <property type="match status" value="1"/>
</dbReference>
<dbReference type="InterPro" id="IPR011620">
    <property type="entry name" value="Sig_transdc_His_kinase_LytS_TM"/>
</dbReference>
<feature type="transmembrane region" description="Helical" evidence="14">
    <location>
        <begin position="69"/>
        <end position="94"/>
    </location>
</feature>
<keyword evidence="9 16" id="KW-0418">Kinase</keyword>
<comment type="subcellular location">
    <subcellularLocation>
        <location evidence="2">Cell membrane</location>
        <topology evidence="2">Multi-pass membrane protein</topology>
    </subcellularLocation>
</comment>
<dbReference type="GO" id="GO:0005524">
    <property type="term" value="F:ATP binding"/>
    <property type="evidence" value="ECO:0007669"/>
    <property type="project" value="UniProtKB-KW"/>
</dbReference>
<evidence type="ECO:0000313" key="17">
    <source>
        <dbReference type="Proteomes" id="UP001145072"/>
    </source>
</evidence>
<dbReference type="SUPFAM" id="SSF47384">
    <property type="entry name" value="Homodimeric domain of signal transducing histidine kinase"/>
    <property type="match status" value="1"/>
</dbReference>
<dbReference type="PANTHER" id="PTHR43065">
    <property type="entry name" value="SENSOR HISTIDINE KINASE"/>
    <property type="match status" value="1"/>
</dbReference>
<feature type="domain" description="Histidine kinase" evidence="15">
    <location>
        <begin position="210"/>
        <end position="416"/>
    </location>
</feature>
<evidence type="ECO:0000256" key="2">
    <source>
        <dbReference type="ARBA" id="ARBA00004651"/>
    </source>
</evidence>
<evidence type="ECO:0000256" key="14">
    <source>
        <dbReference type="SAM" id="Phobius"/>
    </source>
</evidence>
<name>A0A9X3WM40_9BACI</name>
<evidence type="ECO:0000256" key="4">
    <source>
        <dbReference type="ARBA" id="ARBA00022475"/>
    </source>
</evidence>
<keyword evidence="4" id="KW-1003">Cell membrane</keyword>
<evidence type="ECO:0000256" key="8">
    <source>
        <dbReference type="ARBA" id="ARBA00022741"/>
    </source>
</evidence>
<dbReference type="Proteomes" id="UP001145072">
    <property type="component" value="Unassembled WGS sequence"/>
</dbReference>
<feature type="transmembrane region" description="Helical" evidence="14">
    <location>
        <begin position="7"/>
        <end position="27"/>
    </location>
</feature>
<dbReference type="GO" id="GO:0071555">
    <property type="term" value="P:cell wall organization"/>
    <property type="evidence" value="ECO:0007669"/>
    <property type="project" value="InterPro"/>
</dbReference>
<dbReference type="Pfam" id="PF07694">
    <property type="entry name" value="5TM-5TMR_LYT"/>
    <property type="match status" value="1"/>
</dbReference>
<evidence type="ECO:0000256" key="13">
    <source>
        <dbReference type="ARBA" id="ARBA00023136"/>
    </source>
</evidence>
<dbReference type="InterPro" id="IPR003661">
    <property type="entry name" value="HisK_dim/P_dom"/>
</dbReference>
<dbReference type="PANTHER" id="PTHR43065:SF46">
    <property type="entry name" value="C4-DICARBOXYLATE TRANSPORT SENSOR PROTEIN DCTB"/>
    <property type="match status" value="1"/>
</dbReference>
<keyword evidence="11 14" id="KW-1133">Transmembrane helix</keyword>
<evidence type="ECO:0000313" key="16">
    <source>
        <dbReference type="EMBL" id="MDC3421128.1"/>
    </source>
</evidence>
<proteinExistence type="predicted"/>
<comment type="catalytic activity">
    <reaction evidence="1">
        <text>ATP + protein L-histidine = ADP + protein N-phospho-L-histidine.</text>
        <dbReference type="EC" id="2.7.13.3"/>
    </reaction>
</comment>
<dbReference type="SMART" id="SM00388">
    <property type="entry name" value="HisKA"/>
    <property type="match status" value="1"/>
</dbReference>
<dbReference type="AlphaFoldDB" id="A0A9X3WM40"/>
<sequence length="431" mass="48546">MYGIQELLINFLFLIIFLLFTPIILELHFNKFSNRKRLWTYNISTSLAIISCILFPIPVIDGYIFDLRLVALTIGGLYAGIPSILLLSGVTVIFRFFVGGLGATATPIVVVVFIVLLITMSNRFMKSPRNKKVLIGTALSLSAAIIALVNSTIIFGQTFSVFFSFFYIIITICATALLIYLYEFFHESILIKKQLLKAEKMEIVSHLASSVVHEVKNPLTVVKGFIQLMLQDDLPHSKRKEYLKIALLEVKRADEIISDYLLFAKPNSENEKILNTKEAVQRTLQLIYPLASMNNVELETKVEDFYIRGEEQLFQQCLLNITKNCIEAMPNAGKLRIETQRINNDLLLMISDSGEGMTKEQLSRLGEPYFTTKGRKGTGLGMMVAINIIKSMNGKLNVKSEISQGTSFNIRIPLAVLDSPPKNEQDKRSVL</sequence>
<dbReference type="Pfam" id="PF02518">
    <property type="entry name" value="HATPase_c"/>
    <property type="match status" value="1"/>
</dbReference>
<dbReference type="CDD" id="cd00082">
    <property type="entry name" value="HisKA"/>
    <property type="match status" value="1"/>
</dbReference>
<evidence type="ECO:0000256" key="7">
    <source>
        <dbReference type="ARBA" id="ARBA00022692"/>
    </source>
</evidence>
<keyword evidence="12" id="KW-0902">Two-component regulatory system</keyword>
<comment type="caution">
    <text evidence="16">The sequence shown here is derived from an EMBL/GenBank/DDBJ whole genome shotgun (WGS) entry which is preliminary data.</text>
</comment>
<keyword evidence="8" id="KW-0547">Nucleotide-binding</keyword>
<dbReference type="Gene3D" id="3.30.565.10">
    <property type="entry name" value="Histidine kinase-like ATPase, C-terminal domain"/>
    <property type="match status" value="1"/>
</dbReference>
<evidence type="ECO:0000256" key="3">
    <source>
        <dbReference type="ARBA" id="ARBA00012438"/>
    </source>
</evidence>
<keyword evidence="13 14" id="KW-0472">Membrane</keyword>
<dbReference type="GO" id="GO:0005886">
    <property type="term" value="C:plasma membrane"/>
    <property type="evidence" value="ECO:0007669"/>
    <property type="project" value="UniProtKB-SubCell"/>
</dbReference>
<feature type="transmembrane region" description="Helical" evidence="14">
    <location>
        <begin position="161"/>
        <end position="182"/>
    </location>
</feature>
<feature type="transmembrane region" description="Helical" evidence="14">
    <location>
        <begin position="133"/>
        <end position="155"/>
    </location>
</feature>
<gene>
    <name evidence="16" type="ORF">NC661_12185</name>
</gene>